<dbReference type="Pfam" id="PF01773">
    <property type="entry name" value="Nucleos_tra2_N"/>
    <property type="match status" value="1"/>
</dbReference>
<sequence>MENPGFSSYDEKTHENGPTNIKVEMNHMPTDEIQVSMNNDVAAETSKDLVLKTQVSKYEAIVGGVQQGVHDFFYGNTKRTSVLKWFFVALLCVGWVTYLGFANAYSVTTALPLDIITGIVIFCIGYYLIKKYYGVAIWKCCLTSCGAACSKASRVLKWLFYLLVLVAIGLMLYFLVGRDRPMNLISAGGTVTIVLLCFLTSTNPAKVKWRPVLWGLGIQLVFGLIVLRWSYGFIAFSWLANQIKVFLEYANVGSAFVFGPLYCNYPFVFQAIPQAIFFSACISILYHV</sequence>
<dbReference type="GO" id="GO:0005886">
    <property type="term" value="C:plasma membrane"/>
    <property type="evidence" value="ECO:0007669"/>
    <property type="project" value="TreeGrafter"/>
</dbReference>
<protein>
    <submittedName>
        <fullName evidence="1">Uncharacterized protein</fullName>
    </submittedName>
</protein>
<dbReference type="InterPro" id="IPR008276">
    <property type="entry name" value="C_nuclsd_transpt"/>
</dbReference>
<evidence type="ECO:0000313" key="2">
    <source>
        <dbReference type="Proteomes" id="UP000749559"/>
    </source>
</evidence>
<dbReference type="InterPro" id="IPR002668">
    <property type="entry name" value="CNT_N_dom"/>
</dbReference>
<keyword evidence="2" id="KW-1185">Reference proteome</keyword>
<dbReference type="OrthoDB" id="6075923at2759"/>
<reference evidence="1" key="1">
    <citation type="submission" date="2022-03" db="EMBL/GenBank/DDBJ databases">
        <authorList>
            <person name="Martin C."/>
        </authorList>
    </citation>
    <scope>NUCLEOTIDE SEQUENCE</scope>
</reference>
<dbReference type="PANTHER" id="PTHR10590:SF4">
    <property type="entry name" value="SOLUTE CARRIER FAMILY 28 MEMBER 3"/>
    <property type="match status" value="1"/>
</dbReference>
<dbReference type="Proteomes" id="UP000749559">
    <property type="component" value="Unassembled WGS sequence"/>
</dbReference>
<dbReference type="GO" id="GO:0005415">
    <property type="term" value="F:nucleoside:sodium symporter activity"/>
    <property type="evidence" value="ECO:0007669"/>
    <property type="project" value="TreeGrafter"/>
</dbReference>
<dbReference type="EMBL" id="CAIIXF020000006">
    <property type="protein sequence ID" value="CAH1785452.1"/>
    <property type="molecule type" value="Genomic_DNA"/>
</dbReference>
<accession>A0A8J1Y1I7</accession>
<name>A0A8J1Y1I7_OWEFU</name>
<feature type="non-terminal residue" evidence="1">
    <location>
        <position position="1"/>
    </location>
</feature>
<evidence type="ECO:0000313" key="1">
    <source>
        <dbReference type="EMBL" id="CAH1785452.1"/>
    </source>
</evidence>
<gene>
    <name evidence="1" type="ORF">OFUS_LOCUS11502</name>
</gene>
<dbReference type="PANTHER" id="PTHR10590">
    <property type="entry name" value="SODIUM/NUCLEOSIDE COTRANSPORTER"/>
    <property type="match status" value="1"/>
</dbReference>
<proteinExistence type="predicted"/>
<comment type="caution">
    <text evidence="1">The sequence shown here is derived from an EMBL/GenBank/DDBJ whole genome shotgun (WGS) entry which is preliminary data.</text>
</comment>
<dbReference type="AlphaFoldDB" id="A0A8J1Y1I7"/>
<organism evidence="1 2">
    <name type="scientific">Owenia fusiformis</name>
    <name type="common">Polychaete worm</name>
    <dbReference type="NCBI Taxonomy" id="6347"/>
    <lineage>
        <taxon>Eukaryota</taxon>
        <taxon>Metazoa</taxon>
        <taxon>Spiralia</taxon>
        <taxon>Lophotrochozoa</taxon>
        <taxon>Annelida</taxon>
        <taxon>Polychaeta</taxon>
        <taxon>Sedentaria</taxon>
        <taxon>Canalipalpata</taxon>
        <taxon>Sabellida</taxon>
        <taxon>Oweniida</taxon>
        <taxon>Oweniidae</taxon>
        <taxon>Owenia</taxon>
    </lineage>
</organism>